<dbReference type="Pfam" id="PF05036">
    <property type="entry name" value="SPOR"/>
    <property type="match status" value="1"/>
</dbReference>
<dbReference type="GO" id="GO:0042834">
    <property type="term" value="F:peptidoglycan binding"/>
    <property type="evidence" value="ECO:0007669"/>
    <property type="project" value="InterPro"/>
</dbReference>
<evidence type="ECO:0000259" key="2">
    <source>
        <dbReference type="PROSITE" id="PS51724"/>
    </source>
</evidence>
<reference evidence="3 4" key="1">
    <citation type="submission" date="2018-03" db="EMBL/GenBank/DDBJ databases">
        <title>Mesoflavibacter sp. HG37 and Mesoflavibacter sp. HG96 sp.nov., two marine bacteria isolated from seawater of Western Pacific Ocean.</title>
        <authorList>
            <person name="Cheng H."/>
            <person name="Wu Y.-H."/>
            <person name="Guo L.-L."/>
            <person name="Xu X.-W."/>
        </authorList>
    </citation>
    <scope>NUCLEOTIDE SEQUENCE [LARGE SCALE GENOMIC DNA]</scope>
    <source>
        <strain evidence="3 4">KCTC 42117</strain>
    </source>
</reference>
<dbReference type="PROSITE" id="PS51724">
    <property type="entry name" value="SPOR"/>
    <property type="match status" value="1"/>
</dbReference>
<accession>A0A2T1N6K7</accession>
<feature type="domain" description="SPOR" evidence="2">
    <location>
        <begin position="443"/>
        <end position="520"/>
    </location>
</feature>
<dbReference type="InterPro" id="IPR036680">
    <property type="entry name" value="SPOR-like_sf"/>
</dbReference>
<feature type="chain" id="PRO_5015419717" description="SPOR domain-containing protein" evidence="1">
    <location>
        <begin position="20"/>
        <end position="524"/>
    </location>
</feature>
<dbReference type="AlphaFoldDB" id="A0A2T1N6K7"/>
<keyword evidence="1" id="KW-0732">Signal</keyword>
<sequence>MKYLSVFFIAFLSINISVAQEVKVAIDSTLSDGVSFKPVNEFYIFGDAAVIGNNLLSEDSKKPYNNRQEDNDNIKMKYVDIDDNPETFSSSQAKLTLPDDFKKIVYAGLYWTATYAYEKGTRKAKKDNYIFRGNGERSPVINQIKIKLPNQDYQDITGDIIYDGSTNVTHAINSPYVCYADVTKLLQNTEDKAGNYTVANVKATEGYLSGGSAAGWMLYVIYQSPTDNPKYISTYNGFALINSRPVDINFKNFKSINQGKVNTSLVVSALEGDNNLDLDECAILKANSNQFQSLSNGARYQQNFFNSTITNNSMVNRDRYPNSENTLGFDIAQLKIPNYNNTIISNDISETTMRLKTKSDRFYLYFTAFQTEIAQTFFEDVVQETTPVSKKAEVEPEVVRSNASTIASKDPKDTKRAPYVYYKKGLNSNAFRYLKRKKSTSVIGIEGGYYVITNVFSEAQRAGKWTASLIKKGFDADVFVNPKNNWNYVYVLRSDTAEEAFKLMEELRTNYRYRDAWIFKANLD</sequence>
<evidence type="ECO:0000256" key="1">
    <source>
        <dbReference type="SAM" id="SignalP"/>
    </source>
</evidence>
<organism evidence="3 4">
    <name type="scientific">Mesoflavibacter zeaxanthinifaciens subsp. sabulilitoris</name>
    <dbReference type="NCBI Taxonomy" id="1520893"/>
    <lineage>
        <taxon>Bacteria</taxon>
        <taxon>Pseudomonadati</taxon>
        <taxon>Bacteroidota</taxon>
        <taxon>Flavobacteriia</taxon>
        <taxon>Flavobacteriales</taxon>
        <taxon>Flavobacteriaceae</taxon>
        <taxon>Mesoflavibacter</taxon>
    </lineage>
</organism>
<evidence type="ECO:0000313" key="4">
    <source>
        <dbReference type="Proteomes" id="UP000238430"/>
    </source>
</evidence>
<dbReference type="Gene3D" id="3.30.70.1070">
    <property type="entry name" value="Sporulation related repeat"/>
    <property type="match status" value="1"/>
</dbReference>
<comment type="caution">
    <text evidence="3">The sequence shown here is derived from an EMBL/GenBank/DDBJ whole genome shotgun (WGS) entry which is preliminary data.</text>
</comment>
<dbReference type="InterPro" id="IPR007730">
    <property type="entry name" value="SPOR-like_dom"/>
</dbReference>
<feature type="signal peptide" evidence="1">
    <location>
        <begin position="1"/>
        <end position="19"/>
    </location>
</feature>
<dbReference type="RefSeq" id="WP_106680786.1">
    <property type="nucleotide sequence ID" value="NZ_JACHWV010000002.1"/>
</dbReference>
<dbReference type="OrthoDB" id="607469at2"/>
<evidence type="ECO:0000313" key="3">
    <source>
        <dbReference type="EMBL" id="PSG87207.1"/>
    </source>
</evidence>
<gene>
    <name evidence="3" type="ORF">C7H61_13965</name>
</gene>
<name>A0A2T1N6K7_9FLAO</name>
<protein>
    <recommendedName>
        <fullName evidence="2">SPOR domain-containing protein</fullName>
    </recommendedName>
</protein>
<proteinExistence type="predicted"/>
<dbReference type="SUPFAM" id="SSF110997">
    <property type="entry name" value="Sporulation related repeat"/>
    <property type="match status" value="1"/>
</dbReference>
<dbReference type="Proteomes" id="UP000238430">
    <property type="component" value="Unassembled WGS sequence"/>
</dbReference>
<keyword evidence="4" id="KW-1185">Reference proteome</keyword>
<dbReference type="EMBL" id="PXOT01000027">
    <property type="protein sequence ID" value="PSG87207.1"/>
    <property type="molecule type" value="Genomic_DNA"/>
</dbReference>